<evidence type="ECO:0000256" key="1">
    <source>
        <dbReference type="ARBA" id="ARBA00004167"/>
    </source>
</evidence>
<evidence type="ECO:0000313" key="10">
    <source>
        <dbReference type="EMBL" id="KAF2786362.1"/>
    </source>
</evidence>
<keyword evidence="5" id="KW-1133">Transmembrane helix</keyword>
<dbReference type="CDD" id="cd06530">
    <property type="entry name" value="S26_SPase_I"/>
    <property type="match status" value="1"/>
</dbReference>
<evidence type="ECO:0000256" key="3">
    <source>
        <dbReference type="ARBA" id="ARBA00022692"/>
    </source>
</evidence>
<evidence type="ECO:0000256" key="4">
    <source>
        <dbReference type="ARBA" id="ARBA00022801"/>
    </source>
</evidence>
<dbReference type="InterPro" id="IPR019756">
    <property type="entry name" value="Pept_S26A_signal_pept_1_Ser-AS"/>
</dbReference>
<sequence length="163" mass="18016">MPPKPPLRIPRKPPPLPTPKFNAPPPNIHPPHAPKVARHQPHVSAPPQPPPPHSSKRTFQLPASFSNPFSYPRLVLSWSGTFLFGFSYFIFVRDNVVSVDTVKGSSMAPTLNKDVHETGRCEWVVISSGVKYSIEEGAVKRGDVVTFWKPGRGEELAVKRVVG</sequence>
<dbReference type="InterPro" id="IPR036286">
    <property type="entry name" value="LexA/Signal_pep-like_sf"/>
</dbReference>
<keyword evidence="2" id="KW-0645">Protease</keyword>
<protein>
    <recommendedName>
        <fullName evidence="9">Peptidase S26 domain-containing protein</fullName>
    </recommendedName>
</protein>
<dbReference type="SUPFAM" id="SSF51306">
    <property type="entry name" value="LexA/Signal peptidase"/>
    <property type="match status" value="1"/>
</dbReference>
<keyword evidence="6" id="KW-0472">Membrane</keyword>
<evidence type="ECO:0000256" key="6">
    <source>
        <dbReference type="ARBA" id="ARBA00023136"/>
    </source>
</evidence>
<feature type="region of interest" description="Disordered" evidence="8">
    <location>
        <begin position="1"/>
        <end position="59"/>
    </location>
</feature>
<keyword evidence="3" id="KW-0812">Transmembrane</keyword>
<organism evidence="10 11">
    <name type="scientific">Melanomma pulvis-pyrius CBS 109.77</name>
    <dbReference type="NCBI Taxonomy" id="1314802"/>
    <lineage>
        <taxon>Eukaryota</taxon>
        <taxon>Fungi</taxon>
        <taxon>Dikarya</taxon>
        <taxon>Ascomycota</taxon>
        <taxon>Pezizomycotina</taxon>
        <taxon>Dothideomycetes</taxon>
        <taxon>Pleosporomycetidae</taxon>
        <taxon>Pleosporales</taxon>
        <taxon>Melanommataceae</taxon>
        <taxon>Melanomma</taxon>
    </lineage>
</organism>
<dbReference type="Proteomes" id="UP000799757">
    <property type="component" value="Unassembled WGS sequence"/>
</dbReference>
<feature type="domain" description="Peptidase S26" evidence="9">
    <location>
        <begin position="78"/>
        <end position="163"/>
    </location>
</feature>
<feature type="compositionally biased region" description="Pro residues" evidence="8">
    <location>
        <begin position="44"/>
        <end position="53"/>
    </location>
</feature>
<dbReference type="GO" id="GO:0042720">
    <property type="term" value="C:mitochondrial inner membrane peptidase complex"/>
    <property type="evidence" value="ECO:0007669"/>
    <property type="project" value="InterPro"/>
</dbReference>
<dbReference type="PROSITE" id="PS00501">
    <property type="entry name" value="SPASE_I_1"/>
    <property type="match status" value="1"/>
</dbReference>
<keyword evidence="4" id="KW-0378">Hydrolase</keyword>
<proteinExistence type="predicted"/>
<name>A0A6A6WQI5_9PLEO</name>
<dbReference type="Pfam" id="PF10502">
    <property type="entry name" value="Peptidase_S26"/>
    <property type="match status" value="1"/>
</dbReference>
<comment type="subunit">
    <text evidence="7">Component of the signal peptidase complex (SPC) composed of a catalytic subunit SEC11 and three accessory subunits SPC1, SPC2 and SPC3. The complex induces a local thinning of the ER membrane which is used to measure the length of the signal peptide (SP) h-region of protein substrates. This ensures the selectivity of the complex towards h-regions shorter than 18-20 amino acids. SPC associates with the translocon complex.</text>
</comment>
<evidence type="ECO:0000256" key="2">
    <source>
        <dbReference type="ARBA" id="ARBA00022670"/>
    </source>
</evidence>
<comment type="subcellular location">
    <subcellularLocation>
        <location evidence="1">Membrane</location>
        <topology evidence="1">Single-pass membrane protein</topology>
    </subcellularLocation>
</comment>
<dbReference type="AlphaFoldDB" id="A0A6A6WQI5"/>
<feature type="non-terminal residue" evidence="10">
    <location>
        <position position="163"/>
    </location>
</feature>
<evidence type="ECO:0000259" key="9">
    <source>
        <dbReference type="Pfam" id="PF10502"/>
    </source>
</evidence>
<gene>
    <name evidence="10" type="ORF">K505DRAFT_380322</name>
</gene>
<evidence type="ECO:0000256" key="8">
    <source>
        <dbReference type="SAM" id="MobiDB-lite"/>
    </source>
</evidence>
<dbReference type="InterPro" id="IPR037730">
    <property type="entry name" value="IMP2"/>
</dbReference>
<dbReference type="InterPro" id="IPR019533">
    <property type="entry name" value="Peptidase_S26"/>
</dbReference>
<keyword evidence="11" id="KW-1185">Reference proteome</keyword>
<dbReference type="GO" id="GO:0006465">
    <property type="term" value="P:signal peptide processing"/>
    <property type="evidence" value="ECO:0007669"/>
    <property type="project" value="InterPro"/>
</dbReference>
<dbReference type="PANTHER" id="PTHR46041">
    <property type="entry name" value="MITOCHONDRIAL INNER MEMBRANE PROTEASE SUBUNIT 2"/>
    <property type="match status" value="1"/>
</dbReference>
<dbReference type="EMBL" id="MU002481">
    <property type="protein sequence ID" value="KAF2786362.1"/>
    <property type="molecule type" value="Genomic_DNA"/>
</dbReference>
<dbReference type="GO" id="GO:0004252">
    <property type="term" value="F:serine-type endopeptidase activity"/>
    <property type="evidence" value="ECO:0007669"/>
    <property type="project" value="InterPro"/>
</dbReference>
<dbReference type="Gene3D" id="2.10.109.10">
    <property type="entry name" value="Umud Fragment, subunit A"/>
    <property type="match status" value="1"/>
</dbReference>
<evidence type="ECO:0000256" key="7">
    <source>
        <dbReference type="ARBA" id="ARBA00047037"/>
    </source>
</evidence>
<accession>A0A6A6WQI5</accession>
<evidence type="ECO:0000313" key="11">
    <source>
        <dbReference type="Proteomes" id="UP000799757"/>
    </source>
</evidence>
<dbReference type="OrthoDB" id="9996127at2759"/>
<dbReference type="PANTHER" id="PTHR46041:SF2">
    <property type="entry name" value="MITOCHONDRIAL INNER MEMBRANE PROTEASE SUBUNIT 2"/>
    <property type="match status" value="1"/>
</dbReference>
<feature type="compositionally biased region" description="Pro residues" evidence="8">
    <location>
        <begin position="1"/>
        <end position="33"/>
    </location>
</feature>
<reference evidence="10" key="1">
    <citation type="journal article" date="2020" name="Stud. Mycol.">
        <title>101 Dothideomycetes genomes: a test case for predicting lifestyles and emergence of pathogens.</title>
        <authorList>
            <person name="Haridas S."/>
            <person name="Albert R."/>
            <person name="Binder M."/>
            <person name="Bloem J."/>
            <person name="Labutti K."/>
            <person name="Salamov A."/>
            <person name="Andreopoulos B."/>
            <person name="Baker S."/>
            <person name="Barry K."/>
            <person name="Bills G."/>
            <person name="Bluhm B."/>
            <person name="Cannon C."/>
            <person name="Castanera R."/>
            <person name="Culley D."/>
            <person name="Daum C."/>
            <person name="Ezra D."/>
            <person name="Gonzalez J."/>
            <person name="Henrissat B."/>
            <person name="Kuo A."/>
            <person name="Liang C."/>
            <person name="Lipzen A."/>
            <person name="Lutzoni F."/>
            <person name="Magnuson J."/>
            <person name="Mondo S."/>
            <person name="Nolan M."/>
            <person name="Ohm R."/>
            <person name="Pangilinan J."/>
            <person name="Park H.-J."/>
            <person name="Ramirez L."/>
            <person name="Alfaro M."/>
            <person name="Sun H."/>
            <person name="Tritt A."/>
            <person name="Yoshinaga Y."/>
            <person name="Zwiers L.-H."/>
            <person name="Turgeon B."/>
            <person name="Goodwin S."/>
            <person name="Spatafora J."/>
            <person name="Crous P."/>
            <person name="Grigoriev I."/>
        </authorList>
    </citation>
    <scope>NUCLEOTIDE SEQUENCE</scope>
    <source>
        <strain evidence="10">CBS 109.77</strain>
    </source>
</reference>
<evidence type="ECO:0000256" key="5">
    <source>
        <dbReference type="ARBA" id="ARBA00022989"/>
    </source>
</evidence>
<dbReference type="GO" id="GO:0006627">
    <property type="term" value="P:protein processing involved in protein targeting to mitochondrion"/>
    <property type="evidence" value="ECO:0007669"/>
    <property type="project" value="InterPro"/>
</dbReference>